<feature type="region of interest" description="Disordered" evidence="1">
    <location>
        <begin position="237"/>
        <end position="291"/>
    </location>
</feature>
<dbReference type="EMBL" id="GG677534">
    <property type="protein sequence ID" value="EER10371.1"/>
    <property type="molecule type" value="Genomic_DNA"/>
</dbReference>
<keyword evidence="3" id="KW-1185">Reference proteome</keyword>
<protein>
    <submittedName>
        <fullName evidence="2">Uncharacterized protein</fullName>
    </submittedName>
</protein>
<evidence type="ECO:0000256" key="1">
    <source>
        <dbReference type="SAM" id="MobiDB-lite"/>
    </source>
</evidence>
<sequence>MSSLDQLSGLRTGVKRTDSTFSYATSMASRYSNDPHAVLLSPPPEVDITVAAHASDVMWPMNMGTRQQIELAKARNATVSALRGMRKLESEINALKGRLQDVEMEKEVNEKHMREEIERLRARGAVRVASVEDDGGDEEIPDEADSTVSIIQPTQGCNGDEGSSKRFFDRAIEQTLESAKQEGASNRFMMGPPEGQDITLEMANRALANGCKQRDEEITKLKAELERVTSELNELRTKERMQRSDKEVAKGDDDDDMMKSNGDTKDWKTVVRSTAGDGGQQGEMPSSSQTNRVERKCWNLYTDASAAAHLGLGPLAEVKDLPW</sequence>
<organism evidence="3">
    <name type="scientific">Perkinsus marinus (strain ATCC 50983 / TXsc)</name>
    <dbReference type="NCBI Taxonomy" id="423536"/>
    <lineage>
        <taxon>Eukaryota</taxon>
        <taxon>Sar</taxon>
        <taxon>Alveolata</taxon>
        <taxon>Perkinsozoa</taxon>
        <taxon>Perkinsea</taxon>
        <taxon>Perkinsida</taxon>
        <taxon>Perkinsidae</taxon>
        <taxon>Perkinsus</taxon>
    </lineage>
</organism>
<proteinExistence type="predicted"/>
<evidence type="ECO:0000313" key="3">
    <source>
        <dbReference type="Proteomes" id="UP000007800"/>
    </source>
</evidence>
<feature type="compositionally biased region" description="Basic and acidic residues" evidence="1">
    <location>
        <begin position="237"/>
        <end position="251"/>
    </location>
</feature>
<dbReference type="InParanoid" id="C5KYU3"/>
<reference evidence="2 3" key="1">
    <citation type="submission" date="2008-07" db="EMBL/GenBank/DDBJ databases">
        <authorList>
            <person name="El-Sayed N."/>
            <person name="Caler E."/>
            <person name="Inman J."/>
            <person name="Amedeo P."/>
            <person name="Hass B."/>
            <person name="Wortman J."/>
        </authorList>
    </citation>
    <scope>NUCLEOTIDE SEQUENCE [LARGE SCALE GENOMIC DNA]</scope>
    <source>
        <strain evidence="3">ATCC 50983 / TXsc</strain>
    </source>
</reference>
<dbReference type="RefSeq" id="XP_002778576.1">
    <property type="nucleotide sequence ID" value="XM_002778530.1"/>
</dbReference>
<evidence type="ECO:0000313" key="2">
    <source>
        <dbReference type="EMBL" id="EER10371.1"/>
    </source>
</evidence>
<dbReference type="Proteomes" id="UP000007800">
    <property type="component" value="Unassembled WGS sequence"/>
</dbReference>
<gene>
    <name evidence="2" type="ORF">Pmar_PMAR007779</name>
</gene>
<dbReference type="AlphaFoldDB" id="C5KYU3"/>
<name>C5KYU3_PERM5</name>
<accession>C5KYU3</accession>
<dbReference type="GeneID" id="9038127"/>